<proteinExistence type="predicted"/>
<reference evidence="2" key="1">
    <citation type="journal article" date="2021" name="Proc. Natl. Acad. Sci. U.S.A.">
        <title>A Catalog of Tens of Thousands of Viruses from Human Metagenomes Reveals Hidden Associations with Chronic Diseases.</title>
        <authorList>
            <person name="Tisza M.J."/>
            <person name="Buck C.B."/>
        </authorList>
    </citation>
    <scope>NUCLEOTIDE SEQUENCE</scope>
    <source>
        <strain evidence="2">CteEJ17</strain>
    </source>
</reference>
<evidence type="ECO:0000313" key="2">
    <source>
        <dbReference type="EMBL" id="DAF56866.1"/>
    </source>
</evidence>
<dbReference type="EMBL" id="BK032723">
    <property type="protein sequence ID" value="DAF56866.1"/>
    <property type="molecule type" value="Genomic_DNA"/>
</dbReference>
<protein>
    <submittedName>
        <fullName evidence="2">Terminase small subunit</fullName>
    </submittedName>
</protein>
<feature type="region of interest" description="Disordered" evidence="1">
    <location>
        <begin position="1"/>
        <end position="41"/>
    </location>
</feature>
<sequence>MGRPRKILDEQQGNLTTVEKARKQAEEEMSKGSQDRIERPPTWLKNPVAKKEYKTIIKDLKKAPSFLLCDLDINNLAAYCNAYAQYRRVTALIDDLAEDELTVQTKSGEKPNPLISLQTTYSTEMRRYASVCGLTLDSRLKQASAQLTKQESQIESEFGDI</sequence>
<dbReference type="NCBIfam" id="TIGR01558">
    <property type="entry name" value="sm_term_P27"/>
    <property type="match status" value="1"/>
</dbReference>
<name>A0A8S5T256_9CAUD</name>
<accession>A0A8S5T256</accession>
<dbReference type="Pfam" id="PF05119">
    <property type="entry name" value="Terminase_4"/>
    <property type="match status" value="1"/>
</dbReference>
<feature type="compositionally biased region" description="Basic and acidic residues" evidence="1">
    <location>
        <begin position="19"/>
        <end position="39"/>
    </location>
</feature>
<evidence type="ECO:0000256" key="1">
    <source>
        <dbReference type="SAM" id="MobiDB-lite"/>
    </source>
</evidence>
<organism evidence="2">
    <name type="scientific">Siphoviridae sp. cteEJ17</name>
    <dbReference type="NCBI Taxonomy" id="2827904"/>
    <lineage>
        <taxon>Viruses</taxon>
        <taxon>Duplodnaviria</taxon>
        <taxon>Heunggongvirae</taxon>
        <taxon>Uroviricota</taxon>
        <taxon>Caudoviricetes</taxon>
    </lineage>
</organism>
<dbReference type="InterPro" id="IPR006448">
    <property type="entry name" value="Phage_term_ssu_P27"/>
</dbReference>